<evidence type="ECO:0000256" key="3">
    <source>
        <dbReference type="ARBA" id="ARBA00022448"/>
    </source>
</evidence>
<evidence type="ECO:0000313" key="14">
    <source>
        <dbReference type="EMBL" id="SMO62521.1"/>
    </source>
</evidence>
<evidence type="ECO:0000256" key="7">
    <source>
        <dbReference type="ARBA" id="ARBA00022723"/>
    </source>
</evidence>
<keyword evidence="10" id="KW-0408">Iron</keyword>
<dbReference type="GO" id="GO:0009055">
    <property type="term" value="F:electron transfer activity"/>
    <property type="evidence" value="ECO:0007669"/>
    <property type="project" value="InterPro"/>
</dbReference>
<dbReference type="Gene3D" id="1.20.950.20">
    <property type="entry name" value="Transmembrane di-heme cytochromes, Chain C"/>
    <property type="match status" value="1"/>
</dbReference>
<dbReference type="InterPro" id="IPR016174">
    <property type="entry name" value="Di-haem_cyt_TM"/>
</dbReference>
<gene>
    <name evidence="14" type="ORF">SAMN06265379_103453</name>
</gene>
<dbReference type="GO" id="GO:0020037">
    <property type="term" value="F:heme binding"/>
    <property type="evidence" value="ECO:0007669"/>
    <property type="project" value="TreeGrafter"/>
</dbReference>
<evidence type="ECO:0000256" key="9">
    <source>
        <dbReference type="ARBA" id="ARBA00022989"/>
    </source>
</evidence>
<dbReference type="InterPro" id="IPR000516">
    <property type="entry name" value="Ni-dep_Hydgase_cyt-B"/>
</dbReference>
<keyword evidence="4" id="KW-1003">Cell membrane</keyword>
<evidence type="ECO:0000256" key="4">
    <source>
        <dbReference type="ARBA" id="ARBA00022475"/>
    </source>
</evidence>
<feature type="transmembrane region" description="Helical" evidence="12">
    <location>
        <begin position="158"/>
        <end position="178"/>
    </location>
</feature>
<feature type="transmembrane region" description="Helical" evidence="12">
    <location>
        <begin position="50"/>
        <end position="67"/>
    </location>
</feature>
<feature type="domain" description="Cytochrome b561 bacterial/Ni-hydrogenase" evidence="13">
    <location>
        <begin position="7"/>
        <end position="195"/>
    </location>
</feature>
<evidence type="ECO:0000256" key="2">
    <source>
        <dbReference type="ARBA" id="ARBA00008622"/>
    </source>
</evidence>
<evidence type="ECO:0000256" key="11">
    <source>
        <dbReference type="ARBA" id="ARBA00023136"/>
    </source>
</evidence>
<dbReference type="RefSeq" id="WP_142533134.1">
    <property type="nucleotide sequence ID" value="NZ_FXTB01000003.1"/>
</dbReference>
<keyword evidence="5" id="KW-0349">Heme</keyword>
<feature type="transmembrane region" description="Helical" evidence="12">
    <location>
        <begin position="12"/>
        <end position="30"/>
    </location>
</feature>
<evidence type="ECO:0000259" key="13">
    <source>
        <dbReference type="Pfam" id="PF01292"/>
    </source>
</evidence>
<evidence type="ECO:0000256" key="6">
    <source>
        <dbReference type="ARBA" id="ARBA00022692"/>
    </source>
</evidence>
<dbReference type="EMBL" id="FXTB01000003">
    <property type="protein sequence ID" value="SMO62521.1"/>
    <property type="molecule type" value="Genomic_DNA"/>
</dbReference>
<keyword evidence="8" id="KW-0249">Electron transport</keyword>
<dbReference type="Proteomes" id="UP000319040">
    <property type="component" value="Unassembled WGS sequence"/>
</dbReference>
<keyword evidence="11 12" id="KW-0472">Membrane</keyword>
<evidence type="ECO:0000313" key="15">
    <source>
        <dbReference type="Proteomes" id="UP000319040"/>
    </source>
</evidence>
<keyword evidence="3" id="KW-0813">Transport</keyword>
<comment type="similarity">
    <text evidence="2">Belongs to the HupC/HyaC/HydC family.</text>
</comment>
<organism evidence="14 15">
    <name type="scientific">Saccharicrinis carchari</name>
    <dbReference type="NCBI Taxonomy" id="1168039"/>
    <lineage>
        <taxon>Bacteria</taxon>
        <taxon>Pseudomonadati</taxon>
        <taxon>Bacteroidota</taxon>
        <taxon>Bacteroidia</taxon>
        <taxon>Marinilabiliales</taxon>
        <taxon>Marinilabiliaceae</taxon>
        <taxon>Saccharicrinis</taxon>
    </lineage>
</organism>
<dbReference type="PANTHER" id="PTHR30485:SF1">
    <property type="entry name" value="CYTOCHROME YDHU-RELATED"/>
    <property type="match status" value="1"/>
</dbReference>
<accession>A0A521CUY4</accession>
<dbReference type="InterPro" id="IPR011577">
    <property type="entry name" value="Cyt_b561_bac/Ni-Hgenase"/>
</dbReference>
<reference evidence="14 15" key="1">
    <citation type="submission" date="2017-05" db="EMBL/GenBank/DDBJ databases">
        <authorList>
            <person name="Varghese N."/>
            <person name="Submissions S."/>
        </authorList>
    </citation>
    <scope>NUCLEOTIDE SEQUENCE [LARGE SCALE GENOMIC DNA]</scope>
    <source>
        <strain evidence="14 15">DSM 27040</strain>
    </source>
</reference>
<keyword evidence="9 12" id="KW-1133">Transmembrane helix</keyword>
<keyword evidence="15" id="KW-1185">Reference proteome</keyword>
<evidence type="ECO:0000256" key="5">
    <source>
        <dbReference type="ARBA" id="ARBA00022617"/>
    </source>
</evidence>
<dbReference type="AlphaFoldDB" id="A0A521CUY4"/>
<dbReference type="PRINTS" id="PR00161">
    <property type="entry name" value="NIHGNASECYTB"/>
</dbReference>
<proteinExistence type="inferred from homology"/>
<protein>
    <submittedName>
        <fullName evidence="14">Thiosulfate reductase cytochrome b subunit</fullName>
    </submittedName>
</protein>
<comment type="subcellular location">
    <subcellularLocation>
        <location evidence="1">Cell membrane</location>
        <topology evidence="1">Multi-pass membrane protein</topology>
    </subcellularLocation>
</comment>
<dbReference type="Pfam" id="PF01292">
    <property type="entry name" value="Ni_hydr_CYTB"/>
    <property type="match status" value="1"/>
</dbReference>
<sequence>MAKVYIYKQFERFWHWSQAALIFFLALTGFEIHDSFHLFGFEKAVAFHRSASYLLLGLIVLSIFWHFTTGEWKQYIPTFSKLRAQIQYYTVGMFKGAPHPTIKSVRKKLNPLQAVVYLGFKLVMAPMIILSGLLYMFYKSFDVNDMVVALNIPLEWIALVHTLGAFLLMAFAVVHIYMTTTGHTVTTNIKAMITGWEAVANGADNEVHDANMPICDKKELETSKNKNHA</sequence>
<dbReference type="GO" id="GO:0005886">
    <property type="term" value="C:plasma membrane"/>
    <property type="evidence" value="ECO:0007669"/>
    <property type="project" value="UniProtKB-SubCell"/>
</dbReference>
<name>A0A521CUY4_SACCC</name>
<evidence type="ECO:0000256" key="8">
    <source>
        <dbReference type="ARBA" id="ARBA00022982"/>
    </source>
</evidence>
<dbReference type="OrthoDB" id="197262at2"/>
<dbReference type="GO" id="GO:0022904">
    <property type="term" value="P:respiratory electron transport chain"/>
    <property type="evidence" value="ECO:0007669"/>
    <property type="project" value="InterPro"/>
</dbReference>
<feature type="transmembrane region" description="Helical" evidence="12">
    <location>
        <begin position="114"/>
        <end position="138"/>
    </location>
</feature>
<evidence type="ECO:0000256" key="1">
    <source>
        <dbReference type="ARBA" id="ARBA00004651"/>
    </source>
</evidence>
<dbReference type="SUPFAM" id="SSF81342">
    <property type="entry name" value="Transmembrane di-heme cytochromes"/>
    <property type="match status" value="1"/>
</dbReference>
<evidence type="ECO:0000256" key="12">
    <source>
        <dbReference type="SAM" id="Phobius"/>
    </source>
</evidence>
<evidence type="ECO:0000256" key="10">
    <source>
        <dbReference type="ARBA" id="ARBA00023004"/>
    </source>
</evidence>
<keyword evidence="6 12" id="KW-0812">Transmembrane</keyword>
<dbReference type="PANTHER" id="PTHR30485">
    <property type="entry name" value="NI/FE-HYDROGENASE 1 B-TYPE CYTOCHROME SUBUNIT"/>
    <property type="match status" value="1"/>
</dbReference>
<dbReference type="InterPro" id="IPR051542">
    <property type="entry name" value="Hydrogenase_cytochrome"/>
</dbReference>
<keyword evidence="7" id="KW-0479">Metal-binding</keyword>
<dbReference type="GO" id="GO:0005506">
    <property type="term" value="F:iron ion binding"/>
    <property type="evidence" value="ECO:0007669"/>
    <property type="project" value="InterPro"/>
</dbReference>